<dbReference type="AlphaFoldDB" id="A0A1L9WNE4"/>
<sequence>MPRDADFSSPRDLLVDDDFCLILATFRTQAGVIQATENLPSDDDSLQQYAGFSDNSYQI</sequence>
<gene>
    <name evidence="1" type="ORF">ASPACDRAFT_1858406</name>
</gene>
<feature type="non-terminal residue" evidence="1">
    <location>
        <position position="59"/>
    </location>
</feature>
<organism evidence="1 2">
    <name type="scientific">Aspergillus aculeatus (strain ATCC 16872 / CBS 172.66 / WB 5094)</name>
    <dbReference type="NCBI Taxonomy" id="690307"/>
    <lineage>
        <taxon>Eukaryota</taxon>
        <taxon>Fungi</taxon>
        <taxon>Dikarya</taxon>
        <taxon>Ascomycota</taxon>
        <taxon>Pezizomycotina</taxon>
        <taxon>Eurotiomycetes</taxon>
        <taxon>Eurotiomycetidae</taxon>
        <taxon>Eurotiales</taxon>
        <taxon>Aspergillaceae</taxon>
        <taxon>Aspergillus</taxon>
        <taxon>Aspergillus subgen. Circumdati</taxon>
    </lineage>
</organism>
<dbReference type="GeneID" id="30971422"/>
<accession>A0A1L9WNE4</accession>
<dbReference type="OMA" id="DFCLILA"/>
<name>A0A1L9WNE4_ASPA1</name>
<dbReference type="VEuPathDB" id="FungiDB:ASPACDRAFT_1858406"/>
<dbReference type="RefSeq" id="XP_020054011.1">
    <property type="nucleotide sequence ID" value="XM_020197608.1"/>
</dbReference>
<keyword evidence="2" id="KW-1185">Reference proteome</keyword>
<reference evidence="2" key="1">
    <citation type="journal article" date="2017" name="Genome Biol.">
        <title>Comparative genomics reveals high biological diversity and specific adaptations in the industrially and medically important fungal genus Aspergillus.</title>
        <authorList>
            <person name="de Vries R.P."/>
            <person name="Riley R."/>
            <person name="Wiebenga A."/>
            <person name="Aguilar-Osorio G."/>
            <person name="Amillis S."/>
            <person name="Uchima C.A."/>
            <person name="Anderluh G."/>
            <person name="Asadollahi M."/>
            <person name="Askin M."/>
            <person name="Barry K."/>
            <person name="Battaglia E."/>
            <person name="Bayram O."/>
            <person name="Benocci T."/>
            <person name="Braus-Stromeyer S.A."/>
            <person name="Caldana C."/>
            <person name="Canovas D."/>
            <person name="Cerqueira G.C."/>
            <person name="Chen F."/>
            <person name="Chen W."/>
            <person name="Choi C."/>
            <person name="Clum A."/>
            <person name="Dos Santos R.A."/>
            <person name="Damasio A.R."/>
            <person name="Diallinas G."/>
            <person name="Emri T."/>
            <person name="Fekete E."/>
            <person name="Flipphi M."/>
            <person name="Freyberg S."/>
            <person name="Gallo A."/>
            <person name="Gournas C."/>
            <person name="Habgood R."/>
            <person name="Hainaut M."/>
            <person name="Harispe M.L."/>
            <person name="Henrissat B."/>
            <person name="Hilden K.S."/>
            <person name="Hope R."/>
            <person name="Hossain A."/>
            <person name="Karabika E."/>
            <person name="Karaffa L."/>
            <person name="Karanyi Z."/>
            <person name="Krasevec N."/>
            <person name="Kuo A."/>
            <person name="Kusch H."/>
            <person name="LaButti K."/>
            <person name="Lagendijk E.L."/>
            <person name="Lapidus A."/>
            <person name="Levasseur A."/>
            <person name="Lindquist E."/>
            <person name="Lipzen A."/>
            <person name="Logrieco A.F."/>
            <person name="MacCabe A."/>
            <person name="Maekelae M.R."/>
            <person name="Malavazi I."/>
            <person name="Melin P."/>
            <person name="Meyer V."/>
            <person name="Mielnichuk N."/>
            <person name="Miskei M."/>
            <person name="Molnar A.P."/>
            <person name="Mule G."/>
            <person name="Ngan C.Y."/>
            <person name="Orejas M."/>
            <person name="Orosz E."/>
            <person name="Ouedraogo J.P."/>
            <person name="Overkamp K.M."/>
            <person name="Park H.-S."/>
            <person name="Perrone G."/>
            <person name="Piumi F."/>
            <person name="Punt P.J."/>
            <person name="Ram A.F."/>
            <person name="Ramon A."/>
            <person name="Rauscher S."/>
            <person name="Record E."/>
            <person name="Riano-Pachon D.M."/>
            <person name="Robert V."/>
            <person name="Roehrig J."/>
            <person name="Ruller R."/>
            <person name="Salamov A."/>
            <person name="Salih N.S."/>
            <person name="Samson R.A."/>
            <person name="Sandor E."/>
            <person name="Sanguinetti M."/>
            <person name="Schuetze T."/>
            <person name="Sepcic K."/>
            <person name="Shelest E."/>
            <person name="Sherlock G."/>
            <person name="Sophianopoulou V."/>
            <person name="Squina F.M."/>
            <person name="Sun H."/>
            <person name="Susca A."/>
            <person name="Todd R.B."/>
            <person name="Tsang A."/>
            <person name="Unkles S.E."/>
            <person name="van de Wiele N."/>
            <person name="van Rossen-Uffink D."/>
            <person name="Oliveira J.V."/>
            <person name="Vesth T.C."/>
            <person name="Visser J."/>
            <person name="Yu J.-H."/>
            <person name="Zhou M."/>
            <person name="Andersen M.R."/>
            <person name="Archer D.B."/>
            <person name="Baker S.E."/>
            <person name="Benoit I."/>
            <person name="Brakhage A.A."/>
            <person name="Braus G.H."/>
            <person name="Fischer R."/>
            <person name="Frisvad J.C."/>
            <person name="Goldman G.H."/>
            <person name="Houbraken J."/>
            <person name="Oakley B."/>
            <person name="Pocsi I."/>
            <person name="Scazzocchio C."/>
            <person name="Seiboth B."/>
            <person name="vanKuyk P.A."/>
            <person name="Wortman J."/>
            <person name="Dyer P.S."/>
            <person name="Grigoriev I.V."/>
        </authorList>
    </citation>
    <scope>NUCLEOTIDE SEQUENCE [LARGE SCALE GENOMIC DNA]</scope>
    <source>
        <strain evidence="2">ATCC 16872 / CBS 172.66 / WB 5094</strain>
    </source>
</reference>
<dbReference type="Proteomes" id="UP000184546">
    <property type="component" value="Unassembled WGS sequence"/>
</dbReference>
<proteinExistence type="predicted"/>
<dbReference type="EMBL" id="KV878982">
    <property type="protein sequence ID" value="OJJ97671.1"/>
    <property type="molecule type" value="Genomic_DNA"/>
</dbReference>
<evidence type="ECO:0000313" key="1">
    <source>
        <dbReference type="EMBL" id="OJJ97671.1"/>
    </source>
</evidence>
<dbReference type="OrthoDB" id="10399120at2759"/>
<protein>
    <submittedName>
        <fullName evidence="1">Uncharacterized protein</fullName>
    </submittedName>
</protein>
<evidence type="ECO:0000313" key="2">
    <source>
        <dbReference type="Proteomes" id="UP000184546"/>
    </source>
</evidence>